<evidence type="ECO:0000313" key="1">
    <source>
        <dbReference type="EMBL" id="KAJ1209344.1"/>
    </source>
</evidence>
<accession>A0AAV7W5S7</accession>
<comment type="caution">
    <text evidence="1">The sequence shown here is derived from an EMBL/GenBank/DDBJ whole genome shotgun (WGS) entry which is preliminary data.</text>
</comment>
<protein>
    <submittedName>
        <fullName evidence="1">Uncharacterized protein</fullName>
    </submittedName>
</protein>
<organism evidence="1 2">
    <name type="scientific">Pleurodeles waltl</name>
    <name type="common">Iberian ribbed newt</name>
    <dbReference type="NCBI Taxonomy" id="8319"/>
    <lineage>
        <taxon>Eukaryota</taxon>
        <taxon>Metazoa</taxon>
        <taxon>Chordata</taxon>
        <taxon>Craniata</taxon>
        <taxon>Vertebrata</taxon>
        <taxon>Euteleostomi</taxon>
        <taxon>Amphibia</taxon>
        <taxon>Batrachia</taxon>
        <taxon>Caudata</taxon>
        <taxon>Salamandroidea</taxon>
        <taxon>Salamandridae</taxon>
        <taxon>Pleurodelinae</taxon>
        <taxon>Pleurodeles</taxon>
    </lineage>
</organism>
<evidence type="ECO:0000313" key="2">
    <source>
        <dbReference type="Proteomes" id="UP001066276"/>
    </source>
</evidence>
<reference evidence="1" key="1">
    <citation type="journal article" date="2022" name="bioRxiv">
        <title>Sequencing and chromosome-scale assembly of the giantPleurodeles waltlgenome.</title>
        <authorList>
            <person name="Brown T."/>
            <person name="Elewa A."/>
            <person name="Iarovenko S."/>
            <person name="Subramanian E."/>
            <person name="Araus A.J."/>
            <person name="Petzold A."/>
            <person name="Susuki M."/>
            <person name="Suzuki K.-i.T."/>
            <person name="Hayashi T."/>
            <person name="Toyoda A."/>
            <person name="Oliveira C."/>
            <person name="Osipova E."/>
            <person name="Leigh N.D."/>
            <person name="Simon A."/>
            <person name="Yun M.H."/>
        </authorList>
    </citation>
    <scope>NUCLEOTIDE SEQUENCE</scope>
    <source>
        <strain evidence="1">20211129_DDA</strain>
        <tissue evidence="1">Liver</tissue>
    </source>
</reference>
<gene>
    <name evidence="1" type="ORF">NDU88_004722</name>
</gene>
<dbReference type="AlphaFoldDB" id="A0AAV7W5S7"/>
<name>A0AAV7W5S7_PLEWA</name>
<dbReference type="EMBL" id="JANPWB010000002">
    <property type="protein sequence ID" value="KAJ1209344.1"/>
    <property type="molecule type" value="Genomic_DNA"/>
</dbReference>
<keyword evidence="2" id="KW-1185">Reference proteome</keyword>
<proteinExistence type="predicted"/>
<dbReference type="Proteomes" id="UP001066276">
    <property type="component" value="Chromosome 1_2"/>
</dbReference>
<sequence length="92" mass="10114">MMHQLWYVDGLTVPALLPGPAPHDARAMVCGFFDWPAPHIAENLLCLHVQFSRAWPLFPQLLLPRALTHPAAAYTARVFSGIRTTPKAQAGA</sequence>